<reference evidence="2" key="1">
    <citation type="submission" date="2020-11" db="EMBL/GenBank/DDBJ databases">
        <authorList>
            <person name="Tran Van P."/>
        </authorList>
    </citation>
    <scope>NUCLEOTIDE SEQUENCE</scope>
</reference>
<evidence type="ECO:0000259" key="1">
    <source>
        <dbReference type="Pfam" id="PF16512"/>
    </source>
</evidence>
<dbReference type="PANTHER" id="PTHR46005">
    <property type="entry name" value="RHO GTPASE-ACTIVATING PROTEIN 190"/>
    <property type="match status" value="1"/>
</dbReference>
<feature type="domain" description="Rho GTPase-activating protein FF" evidence="1">
    <location>
        <begin position="72"/>
        <end position="149"/>
    </location>
</feature>
<dbReference type="AlphaFoldDB" id="A0A7R9DF93"/>
<dbReference type="InterPro" id="IPR036517">
    <property type="entry name" value="FF_domain_sf"/>
</dbReference>
<dbReference type="GO" id="GO:0005829">
    <property type="term" value="C:cytosol"/>
    <property type="evidence" value="ECO:0007669"/>
    <property type="project" value="TreeGrafter"/>
</dbReference>
<dbReference type="PANTHER" id="PTHR46005:SF4">
    <property type="entry name" value="RHO GTPASE-ACTIVATING PROTEIN 190"/>
    <property type="match status" value="1"/>
</dbReference>
<protein>
    <recommendedName>
        <fullName evidence="1">Rho GTPase-activating protein FF domain-containing protein</fullName>
    </recommendedName>
</protein>
<dbReference type="GO" id="GO:0008361">
    <property type="term" value="P:regulation of cell size"/>
    <property type="evidence" value="ECO:0007669"/>
    <property type="project" value="TreeGrafter"/>
</dbReference>
<dbReference type="Gene3D" id="1.10.10.440">
    <property type="entry name" value="FF domain"/>
    <property type="match status" value="1"/>
</dbReference>
<organism evidence="2">
    <name type="scientific">Timema cristinae</name>
    <name type="common">Walking stick</name>
    <dbReference type="NCBI Taxonomy" id="61476"/>
    <lineage>
        <taxon>Eukaryota</taxon>
        <taxon>Metazoa</taxon>
        <taxon>Ecdysozoa</taxon>
        <taxon>Arthropoda</taxon>
        <taxon>Hexapoda</taxon>
        <taxon>Insecta</taxon>
        <taxon>Pterygota</taxon>
        <taxon>Neoptera</taxon>
        <taxon>Polyneoptera</taxon>
        <taxon>Phasmatodea</taxon>
        <taxon>Timematodea</taxon>
        <taxon>Timematoidea</taxon>
        <taxon>Timematidae</taxon>
        <taxon>Timema</taxon>
    </lineage>
</organism>
<dbReference type="GO" id="GO:0005096">
    <property type="term" value="F:GTPase activator activity"/>
    <property type="evidence" value="ECO:0007669"/>
    <property type="project" value="TreeGrafter"/>
</dbReference>
<proteinExistence type="predicted"/>
<gene>
    <name evidence="2" type="ORF">TCEB3V08_LOCUS11808</name>
</gene>
<dbReference type="InterPro" id="IPR051978">
    <property type="entry name" value="Rho-GAP_domain"/>
</dbReference>
<name>A0A7R9DF93_TIMCR</name>
<dbReference type="Pfam" id="PF16512">
    <property type="entry name" value="RhoGAP-FF1"/>
    <property type="match status" value="1"/>
</dbReference>
<dbReference type="EMBL" id="OC323802">
    <property type="protein sequence ID" value="CAD7413573.1"/>
    <property type="molecule type" value="Genomic_DNA"/>
</dbReference>
<accession>A0A7R9DF93</accession>
<dbReference type="GO" id="GO:0050770">
    <property type="term" value="P:regulation of axonogenesis"/>
    <property type="evidence" value="ECO:0007669"/>
    <property type="project" value="TreeGrafter"/>
</dbReference>
<evidence type="ECO:0000313" key="2">
    <source>
        <dbReference type="EMBL" id="CAD7413573.1"/>
    </source>
</evidence>
<sequence length="179" mass="20850">MRLMIEQMCGSSSELPENPRFVLDGCNLLHGVPWLRPASYGIEKEYEQKVIPDGKISIDGFLCVFDVSVVPAAKARKELLEYSTEAFQRLIRSQITDFRSVWSYSSKKLAQHEEYIRYEELFGVDSAQRLFRRHVKKLKDEHLAKRIQSFMDILPDILHEMVPELSNLRDRCQVFGKVV</sequence>
<dbReference type="InterPro" id="IPR032835">
    <property type="entry name" value="RhoGAP-FF1"/>
</dbReference>
<dbReference type="GO" id="GO:0007266">
    <property type="term" value="P:Rho protein signal transduction"/>
    <property type="evidence" value="ECO:0007669"/>
    <property type="project" value="TreeGrafter"/>
</dbReference>